<protein>
    <submittedName>
        <fullName evidence="1">Uncharacterized protein</fullName>
    </submittedName>
</protein>
<reference evidence="1 2" key="1">
    <citation type="submission" date="2015-11" db="EMBL/GenBank/DDBJ databases">
        <authorList>
            <person name="Zhang Y."/>
            <person name="Guo Z."/>
        </authorList>
    </citation>
    <scope>NUCLEOTIDE SEQUENCE [LARGE SCALE GENOMIC DNA]</scope>
    <source>
        <strain evidence="2">gdw1</strain>
    </source>
</reference>
<evidence type="ECO:0000313" key="2">
    <source>
        <dbReference type="Proteomes" id="UP000094426"/>
    </source>
</evidence>
<accession>A0A1E2SIZ7</accession>
<evidence type="ECO:0000313" key="1">
    <source>
        <dbReference type="EMBL" id="ODA89701.1"/>
    </source>
</evidence>
<dbReference type="OrthoDB" id="4381340at2"/>
<dbReference type="Proteomes" id="UP000094426">
    <property type="component" value="Unassembled WGS sequence"/>
</dbReference>
<organism evidence="1 2">
    <name type="scientific">Leifsonia xyli subsp. xyli</name>
    <dbReference type="NCBI Taxonomy" id="59736"/>
    <lineage>
        <taxon>Bacteria</taxon>
        <taxon>Bacillati</taxon>
        <taxon>Actinomycetota</taxon>
        <taxon>Actinomycetes</taxon>
        <taxon>Micrococcales</taxon>
        <taxon>Microbacteriaceae</taxon>
        <taxon>Leifsonia</taxon>
    </lineage>
</organism>
<dbReference type="EMBL" id="LNZG01000044">
    <property type="protein sequence ID" value="ODA89701.1"/>
    <property type="molecule type" value="Genomic_DNA"/>
</dbReference>
<dbReference type="RefSeq" id="WP_041767616.1">
    <property type="nucleotide sequence ID" value="NZ_LNZG01000044.1"/>
</dbReference>
<name>A0A1E2SIZ7_LEIXY</name>
<comment type="caution">
    <text evidence="1">The sequence shown here is derived from an EMBL/GenBank/DDBJ whole genome shotgun (WGS) entry which is preliminary data.</text>
</comment>
<proteinExistence type="predicted"/>
<gene>
    <name evidence="1" type="ORF">ATY41_04425</name>
</gene>
<sequence>MDWRKLIARMRHHRFAHTAVEVKTAPAIADDDSLILMESEKLTHQETEWARVVDPITQEELLVPAFSTVEATIARSAKRRAGELHTIRFFPDHGHPWPLWDSQAGYTATPDDYGLSDQLDRALRRWYDEWEAAVGPGDGWREMEQYIRWAARGDELAAWLAQEVWDTADVVVEHRTG</sequence>
<dbReference type="AlphaFoldDB" id="A0A1E2SIZ7"/>